<keyword evidence="10" id="KW-1185">Reference proteome</keyword>
<dbReference type="PANTHER" id="PTHR46239:SF1">
    <property type="entry name" value="DNA REPAIR PROTEIN RAD51 HOMOLOG 3"/>
    <property type="match status" value="1"/>
</dbReference>
<evidence type="ECO:0000256" key="5">
    <source>
        <dbReference type="ARBA" id="ARBA00023204"/>
    </source>
</evidence>
<dbReference type="Proteomes" id="UP000509704">
    <property type="component" value="Chromosome 2"/>
</dbReference>
<evidence type="ECO:0000313" key="9">
    <source>
        <dbReference type="EMBL" id="QLG71112.1"/>
    </source>
</evidence>
<dbReference type="KEGG" id="zmk:HG535_0B01500"/>
<dbReference type="InterPro" id="IPR027417">
    <property type="entry name" value="P-loop_NTPase"/>
</dbReference>
<gene>
    <name evidence="9" type="ORF">HG535_0B01500</name>
</gene>
<keyword evidence="5" id="KW-0234">DNA repair</keyword>
<dbReference type="PANTHER" id="PTHR46239">
    <property type="entry name" value="DNA REPAIR PROTEIN RAD51 HOMOLOG 3 RAD51C"/>
    <property type="match status" value="1"/>
</dbReference>
<dbReference type="GO" id="GO:0007131">
    <property type="term" value="P:reciprocal meiotic recombination"/>
    <property type="evidence" value="ECO:0007669"/>
    <property type="project" value="TreeGrafter"/>
</dbReference>
<dbReference type="GeneID" id="59234773"/>
<dbReference type="GO" id="GO:0000400">
    <property type="term" value="F:four-way junction DNA binding"/>
    <property type="evidence" value="ECO:0007669"/>
    <property type="project" value="TreeGrafter"/>
</dbReference>
<dbReference type="RefSeq" id="XP_037142840.1">
    <property type="nucleotide sequence ID" value="XM_037286945.1"/>
</dbReference>
<dbReference type="Gene3D" id="3.40.50.300">
    <property type="entry name" value="P-loop containing nucleotide triphosphate hydrolases"/>
    <property type="match status" value="1"/>
</dbReference>
<evidence type="ECO:0000256" key="1">
    <source>
        <dbReference type="ARBA" id="ARBA00004123"/>
    </source>
</evidence>
<organism evidence="9 10">
    <name type="scientific">Zygotorulaspora mrakii</name>
    <name type="common">Zygosaccharomyces mrakii</name>
    <dbReference type="NCBI Taxonomy" id="42260"/>
    <lineage>
        <taxon>Eukaryota</taxon>
        <taxon>Fungi</taxon>
        <taxon>Dikarya</taxon>
        <taxon>Ascomycota</taxon>
        <taxon>Saccharomycotina</taxon>
        <taxon>Saccharomycetes</taxon>
        <taxon>Saccharomycetales</taxon>
        <taxon>Saccharomycetaceae</taxon>
        <taxon>Zygotorulaspora</taxon>
    </lineage>
</organism>
<feature type="compositionally biased region" description="Low complexity" evidence="7">
    <location>
        <begin position="274"/>
        <end position="288"/>
    </location>
</feature>
<evidence type="ECO:0000259" key="8">
    <source>
        <dbReference type="PROSITE" id="PS50162"/>
    </source>
</evidence>
<dbReference type="InterPro" id="IPR020588">
    <property type="entry name" value="RecA_ATP-bd"/>
</dbReference>
<keyword evidence="2" id="KW-0547">Nucleotide-binding</keyword>
<feature type="region of interest" description="Disordered" evidence="7">
    <location>
        <begin position="266"/>
        <end position="288"/>
    </location>
</feature>
<evidence type="ECO:0000313" key="10">
    <source>
        <dbReference type="Proteomes" id="UP000509704"/>
    </source>
</evidence>
<sequence length="361" mass="39998">MSVGISLSQFISDNPDPLSSGIPELDQALNNGFQTRSIYEVYGPPGIGKTRFGLQLLEHTDPRDRLLWIETFKPMPGVAPATLAAGRKIEKVKITTFTELFFFINALDTSYRLLVMDGMSQLVCNHLYVLQKRAKRSPAHSSNPSSTASWKLHEMKCKHLVQLFTSMTKYANQHNTTIILLNDCMNTSFTNDDVNTGIHEDGLDVIADKTNFYVISAAKRRNVQILKSSLLASSVAMGKRDAKWEIFLKKKIGLFWGWQTTAPLATGTDHTTKAETAATTGATASTSTKPRKCRLVIVNTGKRSRHDADNGDSERGSLQRICTEFDQNGRLRSLNAQNSSQVPKTDTASDEFVFDSQSSVV</sequence>
<evidence type="ECO:0000256" key="2">
    <source>
        <dbReference type="ARBA" id="ARBA00022741"/>
    </source>
</evidence>
<accession>A0A7H9AZY9</accession>
<dbReference type="OrthoDB" id="5957327at2759"/>
<dbReference type="InterPro" id="IPR052093">
    <property type="entry name" value="HR_Repair_Mediator"/>
</dbReference>
<dbReference type="GO" id="GO:0005524">
    <property type="term" value="F:ATP binding"/>
    <property type="evidence" value="ECO:0007669"/>
    <property type="project" value="UniProtKB-KW"/>
</dbReference>
<dbReference type="GO" id="GO:0008821">
    <property type="term" value="F:crossover junction DNA endonuclease activity"/>
    <property type="evidence" value="ECO:0007669"/>
    <property type="project" value="TreeGrafter"/>
</dbReference>
<evidence type="ECO:0000256" key="3">
    <source>
        <dbReference type="ARBA" id="ARBA00022763"/>
    </source>
</evidence>
<dbReference type="SUPFAM" id="SSF52540">
    <property type="entry name" value="P-loop containing nucleoside triphosphate hydrolases"/>
    <property type="match status" value="1"/>
</dbReference>
<dbReference type="AlphaFoldDB" id="A0A7H9AZY9"/>
<dbReference type="GO" id="GO:0005657">
    <property type="term" value="C:replication fork"/>
    <property type="evidence" value="ECO:0007669"/>
    <property type="project" value="TreeGrafter"/>
</dbReference>
<comment type="subcellular location">
    <subcellularLocation>
        <location evidence="1">Nucleus</location>
    </subcellularLocation>
</comment>
<protein>
    <recommendedName>
        <fullName evidence="8">RecA family profile 1 domain-containing protein</fullName>
    </recommendedName>
</protein>
<dbReference type="GO" id="GO:0000707">
    <property type="term" value="P:meiotic DNA recombinase assembly"/>
    <property type="evidence" value="ECO:0007669"/>
    <property type="project" value="TreeGrafter"/>
</dbReference>
<name>A0A7H9AZY9_ZYGMR</name>
<keyword evidence="3" id="KW-0227">DNA damage</keyword>
<dbReference type="GO" id="GO:0140664">
    <property type="term" value="F:ATP-dependent DNA damage sensor activity"/>
    <property type="evidence" value="ECO:0007669"/>
    <property type="project" value="InterPro"/>
</dbReference>
<dbReference type="GO" id="GO:0033065">
    <property type="term" value="C:Rad51C-XRCC3 complex"/>
    <property type="evidence" value="ECO:0007669"/>
    <property type="project" value="TreeGrafter"/>
</dbReference>
<keyword evidence="6" id="KW-0539">Nucleus</keyword>
<dbReference type="EMBL" id="CP058605">
    <property type="protein sequence ID" value="QLG71112.1"/>
    <property type="molecule type" value="Genomic_DNA"/>
</dbReference>
<dbReference type="InterPro" id="IPR014774">
    <property type="entry name" value="KaiC-like_dom"/>
</dbReference>
<dbReference type="Pfam" id="PF06745">
    <property type="entry name" value="ATPase"/>
    <property type="match status" value="1"/>
</dbReference>
<evidence type="ECO:0000256" key="7">
    <source>
        <dbReference type="SAM" id="MobiDB-lite"/>
    </source>
</evidence>
<evidence type="ECO:0000256" key="4">
    <source>
        <dbReference type="ARBA" id="ARBA00022840"/>
    </source>
</evidence>
<dbReference type="PROSITE" id="PS50162">
    <property type="entry name" value="RECA_2"/>
    <property type="match status" value="1"/>
</dbReference>
<feature type="domain" description="RecA family profile 1" evidence="8">
    <location>
        <begin position="14"/>
        <end position="184"/>
    </location>
</feature>
<keyword evidence="4" id="KW-0067">ATP-binding</keyword>
<reference evidence="9 10" key="1">
    <citation type="submission" date="2020-07" db="EMBL/GenBank/DDBJ databases">
        <title>The yeast mating-type switching endonuclease HO is a domesticated member of an unorthodox homing genetic element family.</title>
        <authorList>
            <person name="Coughlan A.Y."/>
            <person name="Lombardi L."/>
            <person name="Braun-Galleani S."/>
            <person name="Martos A.R."/>
            <person name="Galeote V."/>
            <person name="Bigey F."/>
            <person name="Dequin S."/>
            <person name="Byrne K.P."/>
            <person name="Wolfe K.H."/>
        </authorList>
    </citation>
    <scope>NUCLEOTIDE SEQUENCE [LARGE SCALE GENOMIC DNA]</scope>
    <source>
        <strain evidence="9 10">NRRL Y-6702</strain>
    </source>
</reference>
<evidence type="ECO:0000256" key="6">
    <source>
        <dbReference type="ARBA" id="ARBA00023242"/>
    </source>
</evidence>
<proteinExistence type="predicted"/>
<dbReference type="GO" id="GO:0033063">
    <property type="term" value="C:Rad51B-Rad51C-Rad51D-XRCC2 complex"/>
    <property type="evidence" value="ECO:0007669"/>
    <property type="project" value="TreeGrafter"/>
</dbReference>